<reference evidence="3 4" key="1">
    <citation type="submission" date="2015-08" db="EMBL/GenBank/DDBJ databases">
        <title>Complete genome sequence of Sulfurifustis variabilis.</title>
        <authorList>
            <person name="Miura A."/>
            <person name="Kojima H."/>
            <person name="Fukui M."/>
        </authorList>
    </citation>
    <scope>NUCLEOTIDE SEQUENCE [LARGE SCALE GENOMIC DNA]</scope>
    <source>
        <strain evidence="4">skN76</strain>
    </source>
</reference>
<organism evidence="3 4">
    <name type="scientific">Sulfurifustis variabilis</name>
    <dbReference type="NCBI Taxonomy" id="1675686"/>
    <lineage>
        <taxon>Bacteria</taxon>
        <taxon>Pseudomonadati</taxon>
        <taxon>Pseudomonadota</taxon>
        <taxon>Gammaproteobacteria</taxon>
        <taxon>Acidiferrobacterales</taxon>
        <taxon>Acidiferrobacteraceae</taxon>
        <taxon>Sulfurifustis</taxon>
    </lineage>
</organism>
<keyword evidence="1" id="KW-1133">Transmembrane helix</keyword>
<dbReference type="InterPro" id="IPR006680">
    <property type="entry name" value="Amidohydro-rel"/>
</dbReference>
<dbReference type="AlphaFoldDB" id="A0A1B4V359"/>
<proteinExistence type="predicted"/>
<keyword evidence="1" id="KW-0812">Transmembrane</keyword>
<sequence length="286" mass="32373">MSGEEGGSSRLRQTLGFLSLPVALTLFALYYFRDANPQPPIYDVQMHYNREAWEYFSPRAVIGTLEELNVTQALVSSTPNEGTFRLQTRNRQIIVPFLSPYRSREDRETWVDDATLPGYLRQELSNQAYRGIGELHLVAGQLHKPVVRQVLELAGEQGLAINLHAEAPLVEEIFAIAPNLRVLWAHAGMTASPEVVGALLDRFPNLATELSHRTDIAPGGKLAPAWSALFLRHPDRFMVGSGTYTNEFWYQFRYILGHYRRWLAALPPHVAEQIAYRNALRFFAPA</sequence>
<evidence type="ECO:0000313" key="3">
    <source>
        <dbReference type="EMBL" id="BAU47996.1"/>
    </source>
</evidence>
<evidence type="ECO:0000256" key="1">
    <source>
        <dbReference type="SAM" id="Phobius"/>
    </source>
</evidence>
<keyword evidence="1" id="KW-0472">Membrane</keyword>
<accession>A0A1B4V359</accession>
<gene>
    <name evidence="3" type="ORF">SVA_1431</name>
</gene>
<dbReference type="RefSeq" id="WP_169924001.1">
    <property type="nucleotide sequence ID" value="NZ_AP014936.1"/>
</dbReference>
<dbReference type="Pfam" id="PF04909">
    <property type="entry name" value="Amidohydro_2"/>
    <property type="match status" value="1"/>
</dbReference>
<evidence type="ECO:0000259" key="2">
    <source>
        <dbReference type="Pfam" id="PF04909"/>
    </source>
</evidence>
<dbReference type="SUPFAM" id="SSF51556">
    <property type="entry name" value="Metallo-dependent hydrolases"/>
    <property type="match status" value="1"/>
</dbReference>
<dbReference type="Proteomes" id="UP000218899">
    <property type="component" value="Chromosome"/>
</dbReference>
<dbReference type="GO" id="GO:0016787">
    <property type="term" value="F:hydrolase activity"/>
    <property type="evidence" value="ECO:0007669"/>
    <property type="project" value="UniProtKB-KW"/>
</dbReference>
<keyword evidence="4" id="KW-1185">Reference proteome</keyword>
<dbReference type="KEGG" id="sva:SVA_1431"/>
<feature type="transmembrane region" description="Helical" evidence="1">
    <location>
        <begin position="15"/>
        <end position="32"/>
    </location>
</feature>
<protein>
    <submittedName>
        <fullName evidence="3">Amidohydrolase</fullName>
    </submittedName>
</protein>
<name>A0A1B4V359_9GAMM</name>
<dbReference type="Gene3D" id="3.20.20.140">
    <property type="entry name" value="Metal-dependent hydrolases"/>
    <property type="match status" value="1"/>
</dbReference>
<evidence type="ECO:0000313" key="4">
    <source>
        <dbReference type="Proteomes" id="UP000218899"/>
    </source>
</evidence>
<keyword evidence="3" id="KW-0378">Hydrolase</keyword>
<dbReference type="InterPro" id="IPR032466">
    <property type="entry name" value="Metal_Hydrolase"/>
</dbReference>
<dbReference type="EMBL" id="AP014936">
    <property type="protein sequence ID" value="BAU47996.1"/>
    <property type="molecule type" value="Genomic_DNA"/>
</dbReference>
<feature type="domain" description="Amidohydrolase-related" evidence="2">
    <location>
        <begin position="141"/>
        <end position="283"/>
    </location>
</feature>